<evidence type="ECO:0000259" key="13">
    <source>
        <dbReference type="Pfam" id="PF09757"/>
    </source>
</evidence>
<dbReference type="PRINTS" id="PR01270">
    <property type="entry name" value="HDASUPER"/>
</dbReference>
<feature type="compositionally biased region" description="Basic and acidic residues" evidence="11">
    <location>
        <begin position="752"/>
        <end position="766"/>
    </location>
</feature>
<keyword evidence="5" id="KW-0378">Hydrolase</keyword>
<dbReference type="InterPro" id="IPR037138">
    <property type="entry name" value="His_deacetylse_dom_sf"/>
</dbReference>
<comment type="catalytic activity">
    <reaction evidence="10">
        <text>N(6)-acetyl-L-lysyl-[histone] + H2O = L-lysyl-[histone] + acetate</text>
        <dbReference type="Rhea" id="RHEA:58196"/>
        <dbReference type="Rhea" id="RHEA-COMP:9845"/>
        <dbReference type="Rhea" id="RHEA-COMP:11338"/>
        <dbReference type="ChEBI" id="CHEBI:15377"/>
        <dbReference type="ChEBI" id="CHEBI:29969"/>
        <dbReference type="ChEBI" id="CHEBI:30089"/>
        <dbReference type="ChEBI" id="CHEBI:61930"/>
        <dbReference type="EC" id="3.5.1.98"/>
    </reaction>
</comment>
<dbReference type="SUPFAM" id="SSF52768">
    <property type="entry name" value="Arginase/deacetylase"/>
    <property type="match status" value="1"/>
</dbReference>
<comment type="similarity">
    <text evidence="2">Belongs to the histone deacetylase family. HD type 2 subfamily.</text>
</comment>
<dbReference type="InterPro" id="IPR023696">
    <property type="entry name" value="Ureohydrolase_dom_sf"/>
</dbReference>
<organism evidence="14 15">
    <name type="scientific">Calycina marina</name>
    <dbReference type="NCBI Taxonomy" id="1763456"/>
    <lineage>
        <taxon>Eukaryota</taxon>
        <taxon>Fungi</taxon>
        <taxon>Dikarya</taxon>
        <taxon>Ascomycota</taxon>
        <taxon>Pezizomycotina</taxon>
        <taxon>Leotiomycetes</taxon>
        <taxon>Helotiales</taxon>
        <taxon>Pezizellaceae</taxon>
        <taxon>Calycina</taxon>
    </lineage>
</organism>
<dbReference type="InterPro" id="IPR000286">
    <property type="entry name" value="HDACs"/>
</dbReference>
<evidence type="ECO:0000256" key="8">
    <source>
        <dbReference type="ARBA" id="ARBA00023163"/>
    </source>
</evidence>
<keyword evidence="6" id="KW-0156">Chromatin regulator</keyword>
<dbReference type="OrthoDB" id="424012at2759"/>
<dbReference type="Gene3D" id="3.40.800.20">
    <property type="entry name" value="Histone deacetylase domain"/>
    <property type="match status" value="1"/>
</dbReference>
<comment type="subcellular location">
    <subcellularLocation>
        <location evidence="1">Nucleus</location>
    </subcellularLocation>
</comment>
<reference evidence="14" key="1">
    <citation type="journal article" date="2021" name="IMA Fungus">
        <title>Genomic characterization of three marine fungi, including Emericellopsis atlantica sp. nov. with signatures of a generalist lifestyle and marine biomass degradation.</title>
        <authorList>
            <person name="Hagestad O.C."/>
            <person name="Hou L."/>
            <person name="Andersen J.H."/>
            <person name="Hansen E.H."/>
            <person name="Altermark B."/>
            <person name="Li C."/>
            <person name="Kuhnert E."/>
            <person name="Cox R.J."/>
            <person name="Crous P.W."/>
            <person name="Spatafora J.W."/>
            <person name="Lail K."/>
            <person name="Amirebrahimi M."/>
            <person name="Lipzen A."/>
            <person name="Pangilinan J."/>
            <person name="Andreopoulos W."/>
            <person name="Hayes R.D."/>
            <person name="Ng V."/>
            <person name="Grigoriev I.V."/>
            <person name="Jackson S.A."/>
            <person name="Sutton T.D.S."/>
            <person name="Dobson A.D.W."/>
            <person name="Rama T."/>
        </authorList>
    </citation>
    <scope>NUCLEOTIDE SEQUENCE</scope>
    <source>
        <strain evidence="14">TRa3180A</strain>
    </source>
</reference>
<dbReference type="Proteomes" id="UP000887226">
    <property type="component" value="Unassembled WGS sequence"/>
</dbReference>
<dbReference type="InterPro" id="IPR023801">
    <property type="entry name" value="His_deacetylse_dom"/>
</dbReference>
<keyword evidence="7" id="KW-0805">Transcription regulation</keyword>
<feature type="domain" description="Arb2-like" evidence="13">
    <location>
        <begin position="490"/>
        <end position="741"/>
    </location>
</feature>
<sequence>MGTATMDIDDHGGINFPVIRDEVNTNSYQQTETVNPHDIHYHARREVNTPESMEVDEGKSDSSRSALASVGITRRFKGTGVCFDNRMTLHANADFTASPHHPEDPRRITSIITALVDAGLIYAGSNSDVWLQQELERCPNKYMKRIRAREATEAEICLCHSAQVYLWAKQLANLTSKALRDMTDMMDAGRKSLYVGNLTFVAALLSAGGAIETCKNVVEDRVKNAFAVIRPPGHHAERDDSMGFCIFNNVPIAAKVCMADYPEKCRKVLIVDWDVHHGNGIQNIFYEDPNVLYISLHVYQEGEFYPGPPDVEGAEDGNITSIGAGLGKGMNVNIGWHDQGMGDGEYMAAFQRIVLPIAAEFDPDLVIVSAGFDAAAGDELGGCYVTPACYSQMTALLMTLANGRVAVCLEGGYDLKAISASALAVAQTLMGEPPQSLPLPPINNVADYILRQVRRLQSPYWNCMRGEPKAIQMTADEIASSRVPRITVAEAVQVTRRRLLLEMHKMYPLYIQRDIISSTFENQVLVTPNFTQTKNVVVFIHDAIEVRPGFGLDTQFFPGLSDFRDPQSFYMKDFKDIDFAVVDVNIPEHLPNLPIILPHPIGLGVESPSTGRDTQTIELLCYLWDNFLNFNSTESIVVVGAGSGFHAFHKLLLQRDCTEKVELIFGFLDDRAQMPKILKSPSDDNLSRWYKKRVNLWVDGGNQIWADDSDMQRKIAKNKYGNVVKGGIRTMELVRDTVMKNVMDHFGIKKEPREEKKLSREKDTSENHFGTVIFSD</sequence>
<evidence type="ECO:0000256" key="6">
    <source>
        <dbReference type="ARBA" id="ARBA00022853"/>
    </source>
</evidence>
<keyword evidence="4" id="KW-0678">Repressor</keyword>
<proteinExistence type="inferred from homology"/>
<dbReference type="FunFam" id="3.40.800.20:FF:000005">
    <property type="entry name" value="histone deacetylase 6"/>
    <property type="match status" value="1"/>
</dbReference>
<evidence type="ECO:0000256" key="11">
    <source>
        <dbReference type="SAM" id="MobiDB-lite"/>
    </source>
</evidence>
<evidence type="ECO:0000256" key="9">
    <source>
        <dbReference type="ARBA" id="ARBA00023242"/>
    </source>
</evidence>
<evidence type="ECO:0000256" key="2">
    <source>
        <dbReference type="ARBA" id="ARBA00007738"/>
    </source>
</evidence>
<dbReference type="Pfam" id="PF00850">
    <property type="entry name" value="Hist_deacetyl"/>
    <property type="match status" value="1"/>
</dbReference>
<gene>
    <name evidence="14" type="ORF">BJ878DRAFT_323710</name>
</gene>
<evidence type="ECO:0000256" key="4">
    <source>
        <dbReference type="ARBA" id="ARBA00022491"/>
    </source>
</evidence>
<feature type="region of interest" description="Disordered" evidence="11">
    <location>
        <begin position="752"/>
        <end position="776"/>
    </location>
</feature>
<evidence type="ECO:0000256" key="7">
    <source>
        <dbReference type="ARBA" id="ARBA00023015"/>
    </source>
</evidence>
<dbReference type="GO" id="GO:0141221">
    <property type="term" value="F:histone deacetylase activity, hydrolytic mechanism"/>
    <property type="evidence" value="ECO:0007669"/>
    <property type="project" value="UniProtKB-EC"/>
</dbReference>
<comment type="caution">
    <text evidence="14">The sequence shown here is derived from an EMBL/GenBank/DDBJ whole genome shotgun (WGS) entry which is preliminary data.</text>
</comment>
<evidence type="ECO:0000256" key="3">
    <source>
        <dbReference type="ARBA" id="ARBA00012111"/>
    </source>
</evidence>
<dbReference type="InterPro" id="IPR019154">
    <property type="entry name" value="Arb2-like_domain"/>
</dbReference>
<dbReference type="GO" id="GO:0040029">
    <property type="term" value="P:epigenetic regulation of gene expression"/>
    <property type="evidence" value="ECO:0007669"/>
    <property type="project" value="TreeGrafter"/>
</dbReference>
<dbReference type="PANTHER" id="PTHR10625">
    <property type="entry name" value="HISTONE DEACETYLASE HDAC1-RELATED"/>
    <property type="match status" value="1"/>
</dbReference>
<dbReference type="AlphaFoldDB" id="A0A9P7YUK2"/>
<keyword evidence="15" id="KW-1185">Reference proteome</keyword>
<evidence type="ECO:0000256" key="5">
    <source>
        <dbReference type="ARBA" id="ARBA00022801"/>
    </source>
</evidence>
<evidence type="ECO:0000313" key="14">
    <source>
        <dbReference type="EMBL" id="KAG9240055.1"/>
    </source>
</evidence>
<feature type="domain" description="Histone deacetylase" evidence="12">
    <location>
        <begin position="101"/>
        <end position="428"/>
    </location>
</feature>
<accession>A0A9P7YUK2</accession>
<evidence type="ECO:0000256" key="1">
    <source>
        <dbReference type="ARBA" id="ARBA00004123"/>
    </source>
</evidence>
<keyword evidence="8" id="KW-0804">Transcription</keyword>
<protein>
    <recommendedName>
        <fullName evidence="3">histone deacetylase</fullName>
        <ecNumber evidence="3">3.5.1.98</ecNumber>
    </recommendedName>
</protein>
<dbReference type="EC" id="3.5.1.98" evidence="3"/>
<dbReference type="EMBL" id="MU254616">
    <property type="protein sequence ID" value="KAG9240055.1"/>
    <property type="molecule type" value="Genomic_DNA"/>
</dbReference>
<dbReference type="GO" id="GO:0000118">
    <property type="term" value="C:histone deacetylase complex"/>
    <property type="evidence" value="ECO:0007669"/>
    <property type="project" value="TreeGrafter"/>
</dbReference>
<evidence type="ECO:0000256" key="10">
    <source>
        <dbReference type="ARBA" id="ARBA00048287"/>
    </source>
</evidence>
<dbReference type="Pfam" id="PF09757">
    <property type="entry name" value="Arb2-like"/>
    <property type="match status" value="1"/>
</dbReference>
<dbReference type="PANTHER" id="PTHR10625:SF5">
    <property type="entry name" value="HISTONE DEACETYLASE"/>
    <property type="match status" value="1"/>
</dbReference>
<keyword evidence="9" id="KW-0539">Nucleus</keyword>
<evidence type="ECO:0000313" key="15">
    <source>
        <dbReference type="Proteomes" id="UP000887226"/>
    </source>
</evidence>
<name>A0A9P7YUK2_9HELO</name>
<evidence type="ECO:0000259" key="12">
    <source>
        <dbReference type="Pfam" id="PF00850"/>
    </source>
</evidence>